<organism evidence="9">
    <name type="scientific">marine sediment metagenome</name>
    <dbReference type="NCBI Taxonomy" id="412755"/>
    <lineage>
        <taxon>unclassified sequences</taxon>
        <taxon>metagenomes</taxon>
        <taxon>ecological metagenomes</taxon>
    </lineage>
</organism>
<feature type="domain" description="4Fe-4S ferredoxin-type" evidence="8">
    <location>
        <begin position="50"/>
        <end position="81"/>
    </location>
</feature>
<dbReference type="CDD" id="cd16371">
    <property type="entry name" value="DMSOR_beta_like"/>
    <property type="match status" value="1"/>
</dbReference>
<protein>
    <recommendedName>
        <fullName evidence="8">4Fe-4S ferredoxin-type domain-containing protein</fullName>
    </recommendedName>
</protein>
<feature type="domain" description="4Fe-4S ferredoxin-type" evidence="8">
    <location>
        <begin position="83"/>
        <end position="116"/>
    </location>
</feature>
<reference evidence="9" key="1">
    <citation type="journal article" date="2015" name="Nature">
        <title>Complex archaea that bridge the gap between prokaryotes and eukaryotes.</title>
        <authorList>
            <person name="Spang A."/>
            <person name="Saw J.H."/>
            <person name="Jorgensen S.L."/>
            <person name="Zaremba-Niedzwiedzka K."/>
            <person name="Martijn J."/>
            <person name="Lind A.E."/>
            <person name="van Eijk R."/>
            <person name="Schleper C."/>
            <person name="Guy L."/>
            <person name="Ettema T.J."/>
        </authorList>
    </citation>
    <scope>NUCLEOTIDE SEQUENCE</scope>
</reference>
<evidence type="ECO:0000256" key="1">
    <source>
        <dbReference type="ARBA" id="ARBA00022448"/>
    </source>
</evidence>
<gene>
    <name evidence="9" type="ORF">LCGC14_0794790</name>
</gene>
<accession>A0A0F9QB94</accession>
<keyword evidence="6" id="KW-0408">Iron</keyword>
<keyword evidence="5" id="KW-0249">Electron transport</keyword>
<evidence type="ECO:0000256" key="7">
    <source>
        <dbReference type="ARBA" id="ARBA00023014"/>
    </source>
</evidence>
<evidence type="ECO:0000313" key="9">
    <source>
        <dbReference type="EMBL" id="KKN34317.1"/>
    </source>
</evidence>
<evidence type="ECO:0000256" key="3">
    <source>
        <dbReference type="ARBA" id="ARBA00022723"/>
    </source>
</evidence>
<dbReference type="PANTHER" id="PTHR43177">
    <property type="entry name" value="PROTEIN NRFC"/>
    <property type="match status" value="1"/>
</dbReference>
<evidence type="ECO:0000256" key="5">
    <source>
        <dbReference type="ARBA" id="ARBA00022982"/>
    </source>
</evidence>
<evidence type="ECO:0000256" key="6">
    <source>
        <dbReference type="ARBA" id="ARBA00023004"/>
    </source>
</evidence>
<dbReference type="SUPFAM" id="SSF54862">
    <property type="entry name" value="4Fe-4S ferredoxins"/>
    <property type="match status" value="1"/>
</dbReference>
<dbReference type="GO" id="GO:0046872">
    <property type="term" value="F:metal ion binding"/>
    <property type="evidence" value="ECO:0007669"/>
    <property type="project" value="UniProtKB-KW"/>
</dbReference>
<keyword evidence="7" id="KW-0411">Iron-sulfur</keyword>
<evidence type="ECO:0000256" key="2">
    <source>
        <dbReference type="ARBA" id="ARBA00022485"/>
    </source>
</evidence>
<dbReference type="GO" id="GO:0051539">
    <property type="term" value="F:4 iron, 4 sulfur cluster binding"/>
    <property type="evidence" value="ECO:0007669"/>
    <property type="project" value="UniProtKB-KW"/>
</dbReference>
<dbReference type="PANTHER" id="PTHR43177:SF5">
    <property type="entry name" value="ANAEROBIC DIMETHYL SULFOXIDE REDUCTASE CHAIN B-RELATED"/>
    <property type="match status" value="1"/>
</dbReference>
<keyword evidence="4" id="KW-0677">Repeat</keyword>
<dbReference type="InterPro" id="IPR017896">
    <property type="entry name" value="4Fe4S_Fe-S-bd"/>
</dbReference>
<comment type="caution">
    <text evidence="9">The sequence shown here is derived from an EMBL/GenBank/DDBJ whole genome shotgun (WGS) entry which is preliminary data.</text>
</comment>
<dbReference type="AlphaFoldDB" id="A0A0F9QB94"/>
<dbReference type="Pfam" id="PF13247">
    <property type="entry name" value="Fer4_11"/>
    <property type="match status" value="1"/>
</dbReference>
<evidence type="ECO:0000256" key="4">
    <source>
        <dbReference type="ARBA" id="ARBA00022737"/>
    </source>
</evidence>
<sequence length="187" mass="21018">MKQLGVYFDQTRCTGCYTCSVACKDWYDINAGPENWMRIISIENGKFPNLSLTYLAMACYHCADPPCVKACPVNAISKREKDGIVVVNQELCLGKTECGSKCLKVCPWDAPQFSSKENAKMRKCNLCLERLEQGKQTICVEACPMYALDVDSMDELQQKYGNNVNAEGFLNNDKIKPSIIFKPKKSK</sequence>
<name>A0A0F9QB94_9ZZZZ</name>
<evidence type="ECO:0000259" key="8">
    <source>
        <dbReference type="PROSITE" id="PS51379"/>
    </source>
</evidence>
<dbReference type="Gene3D" id="3.30.70.20">
    <property type="match status" value="2"/>
</dbReference>
<dbReference type="InterPro" id="IPR050954">
    <property type="entry name" value="ET_IronSulfur_Cluster-Binding"/>
</dbReference>
<keyword evidence="1" id="KW-0813">Transport</keyword>
<proteinExistence type="predicted"/>
<dbReference type="PROSITE" id="PS51379">
    <property type="entry name" value="4FE4S_FER_2"/>
    <property type="match status" value="3"/>
</dbReference>
<keyword evidence="2" id="KW-0004">4Fe-4S</keyword>
<dbReference type="EMBL" id="LAZR01002113">
    <property type="protein sequence ID" value="KKN34317.1"/>
    <property type="molecule type" value="Genomic_DNA"/>
</dbReference>
<keyword evidence="3" id="KW-0479">Metal-binding</keyword>
<feature type="domain" description="4Fe-4S ferredoxin-type" evidence="8">
    <location>
        <begin position="4"/>
        <end position="32"/>
    </location>
</feature>